<evidence type="ECO:0000313" key="2">
    <source>
        <dbReference type="EMBL" id="RAL02553.1"/>
    </source>
</evidence>
<dbReference type="GeneID" id="37226903"/>
<gene>
    <name evidence="2" type="ORF">BO80DRAFT_453792</name>
</gene>
<accession>A0A395H4J3</accession>
<dbReference type="PANTHER" id="PTHR33112">
    <property type="entry name" value="DOMAIN PROTEIN, PUTATIVE-RELATED"/>
    <property type="match status" value="1"/>
</dbReference>
<dbReference type="EMBL" id="KZ824430">
    <property type="protein sequence ID" value="RAL02553.1"/>
    <property type="molecule type" value="Genomic_DNA"/>
</dbReference>
<proteinExistence type="predicted"/>
<sequence length="590" mass="66956">MVVYYGRTQGGFDLIPQEGPDEDLNFELGPSTADETTWALVDRWLNRCVQTHPACSNQYTENFIPSRLLELKATDNEKVFRLVERHQVDPGERYMTLSHCWGGSPSNPALILLKSTFQTLTEYQPLSVLPKTFHDAFVVIERLNIRYLWIDRLCIFQDSTQDWQRESASMGEVYLNSWLGISALGSSNDTGGCFFSRDPAAVAPTIVNMCVDSPSNPQPYRFSLEKGWAWRLTFDREPLRKRGWTLQERLLSPRVLHFGRKQVFWECRECACCEIHPNNVYVYGQDDFDSDGDDTEDSEVGSPPSPTIKYHHIWKQLLDAPDRRHVDDPVKQAYLDWQAIIELYSGCQLTVPTDKLVAISGLTKGIRKHLKGLGCASDTYLAGLWRRELPRALAWNVLGVGRRPPSYRAPSWSWASVDCRVNIPLSYSQYSRDIITYVVVVDAECTICTEDETGQVSGGTITLKGPLANATLLPPPHDYPHYKTIMSIQSLKSLEVAGHEPLVQTPKETSYGRSWEVIFDVRSEMCDDVYCLPIDAQHFSENTWVVIGLALSRTSRDTYVRVGCVFMYLENEEAAKNLFSGFPEATCVLE</sequence>
<dbReference type="Pfam" id="PF06985">
    <property type="entry name" value="HET"/>
    <property type="match status" value="1"/>
</dbReference>
<dbReference type="RefSeq" id="XP_025576880.1">
    <property type="nucleotide sequence ID" value="XM_025722038.1"/>
</dbReference>
<reference evidence="2 3" key="1">
    <citation type="submission" date="2018-02" db="EMBL/GenBank/DDBJ databases">
        <title>The genomes of Aspergillus section Nigri reveals drivers in fungal speciation.</title>
        <authorList>
            <consortium name="DOE Joint Genome Institute"/>
            <person name="Vesth T.C."/>
            <person name="Nybo J."/>
            <person name="Theobald S."/>
            <person name="Brandl J."/>
            <person name="Frisvad J.C."/>
            <person name="Nielsen K.F."/>
            <person name="Lyhne E.K."/>
            <person name="Kogle M.E."/>
            <person name="Kuo A."/>
            <person name="Riley R."/>
            <person name="Clum A."/>
            <person name="Nolan M."/>
            <person name="Lipzen A."/>
            <person name="Salamov A."/>
            <person name="Henrissat B."/>
            <person name="Wiebenga A."/>
            <person name="De vries R.P."/>
            <person name="Grigoriev I.V."/>
            <person name="Mortensen U.H."/>
            <person name="Andersen M.R."/>
            <person name="Baker S.E."/>
        </authorList>
    </citation>
    <scope>NUCLEOTIDE SEQUENCE [LARGE SCALE GENOMIC DNA]</scope>
    <source>
        <strain evidence="2 3">CBS 121593</strain>
    </source>
</reference>
<name>A0A395H4J3_9EURO</name>
<evidence type="ECO:0000259" key="1">
    <source>
        <dbReference type="Pfam" id="PF06985"/>
    </source>
</evidence>
<dbReference type="VEuPathDB" id="FungiDB:BO80DRAFT_453792"/>
<dbReference type="InterPro" id="IPR010730">
    <property type="entry name" value="HET"/>
</dbReference>
<organism evidence="2 3">
    <name type="scientific">Aspergillus ibericus CBS 121593</name>
    <dbReference type="NCBI Taxonomy" id="1448316"/>
    <lineage>
        <taxon>Eukaryota</taxon>
        <taxon>Fungi</taxon>
        <taxon>Dikarya</taxon>
        <taxon>Ascomycota</taxon>
        <taxon>Pezizomycotina</taxon>
        <taxon>Eurotiomycetes</taxon>
        <taxon>Eurotiomycetidae</taxon>
        <taxon>Eurotiales</taxon>
        <taxon>Aspergillaceae</taxon>
        <taxon>Aspergillus</taxon>
        <taxon>Aspergillus subgen. Circumdati</taxon>
    </lineage>
</organism>
<feature type="domain" description="Heterokaryon incompatibility" evidence="1">
    <location>
        <begin position="94"/>
        <end position="248"/>
    </location>
</feature>
<dbReference type="OrthoDB" id="5125733at2759"/>
<evidence type="ECO:0000313" key="3">
    <source>
        <dbReference type="Proteomes" id="UP000249402"/>
    </source>
</evidence>
<dbReference type="PANTHER" id="PTHR33112:SF10">
    <property type="entry name" value="TOL"/>
    <property type="match status" value="1"/>
</dbReference>
<dbReference type="AlphaFoldDB" id="A0A395H4J3"/>
<keyword evidence="3" id="KW-1185">Reference proteome</keyword>
<dbReference type="Proteomes" id="UP000249402">
    <property type="component" value="Unassembled WGS sequence"/>
</dbReference>
<protein>
    <submittedName>
        <fullName evidence="2">HET-domain-containing protein</fullName>
    </submittedName>
</protein>